<sequence length="1285" mass="143332">MFAAGVLQQSSGGLNKRSLGMARLPNSHFFPLSSGSGSWGLGRSAKSSSLSSISSGSDSMDMAGADPDYIMQLVNDVRRFADVLLHLKEAFNTKDHQDCLHQVVHERLGELLRVLKSVISKRHSLNSVEILSAAGTLIAKVKGVNFKEVNEDNKQTLFSEIYTSIDTLAFTFGNVVSDFLMGDVENGSASGLPQACRSRPLPLTHTDVFGCVSVLFAGPSPPARVEEMDGALLRSDSGVESALLYAKAWSKYTKEVLAWVDKRLNMDIECAKSYAKMAESAKALASQQEHMPFRDIYISAFKNDIEYSQLIMQTTAALQANKFMQPLQARKNELDKLRKEVKEQWQREQKKMHDADSALKKARLLQAQRQEEYEKARCSTSRVEEEQIGMAGGKQLEKRRKLEEEALQKAEEAQEHYKQCITDVGVKRVDLANTKSEILTPIRELVFQCDLTLKAVTVNWFQMQQAQVVSLPVNYQSLCENAKLYEPGLCYTEFVKSLPSDSTRVESFSFDISGTQNTGLPLSKRVMNSGHSTQVHLSQVSLTPGDFLSADEVESHVQARTGKMTDGRSNSSTDIQALRIQGPFRVWRTSSQGGGMCSDSESAGGSSESRSMDSPTASPGDFKRRLPRTPSTGTMSSADDLDEREPPSPSDNGLSEMITEAASSPGPFRNTQMSKAAQTHKLRKLRAPSKCRECDSLVVFHGAECEECSLACHKKCLETLAIQCGHKKLQGKLHLFAIDFAQAAKNSPDGIPFIIKKCTSEIENRALNIKGIYRVNGAKSRVEKLCQAFENGKDLVELSDLYPHDISNVLKLYLRQLPEPLILFRYYNDFIGFAKESQSIIVDEVEASRGSPTSDSLQISVELNRVLFKIKDLLRQLPSAHYKTLQFLIQHLHRVTERADENKMTASNLGIIFGPTLIKPRQADAEVSLSSLVDYPYQALIVELLIRHYEMIFDTPLSPVPPSSPVAESSPLPIKSRFTPQEKEQQLSRHSKSLVDIKEPKAKMYKRHSSVIPSTHLIDEVKEGKIRSDKDFALLSSSVPEMPNSPGLSRRNHVTRVQLRPPRPKLTSRPISMPAERILNLAKVDECNVKNAVEQDDNHGRDPVIEEVSEEEKPKSRAGNHYRKSYIDTQTLRRTWDKQYKHQDITPKTVVTVADSGTNDANVHTTPLTEYCPVPTAFRPPRTLQPPPGTFYKPPGSRTKSLTEVELKTIRATEEGFGVEVSVDEPEPDLDPEPSPDAHNTDPLPLPQSPSSSPEELGQNETKPVYQRLRSRRMQDLEHREAHFV</sequence>
<dbReference type="SUPFAM" id="SSF48350">
    <property type="entry name" value="GTPase activation domain, GAP"/>
    <property type="match status" value="1"/>
</dbReference>
<evidence type="ECO:0000256" key="3">
    <source>
        <dbReference type="ARBA" id="ARBA00022771"/>
    </source>
</evidence>
<evidence type="ECO:0000259" key="10">
    <source>
        <dbReference type="PROSITE" id="PS50081"/>
    </source>
</evidence>
<gene>
    <name evidence="13" type="primary">LOC107757709</name>
</gene>
<dbReference type="Pfam" id="PF22699">
    <property type="entry name" value="GMIP-like_FCH"/>
    <property type="match status" value="1"/>
</dbReference>
<keyword evidence="2" id="KW-0479">Metal-binding</keyword>
<dbReference type="GO" id="GO:0051056">
    <property type="term" value="P:regulation of small GTPase mediated signal transduction"/>
    <property type="evidence" value="ECO:0007669"/>
    <property type="project" value="UniProtKB-ARBA"/>
</dbReference>
<dbReference type="PANTHER" id="PTHR15228">
    <property type="entry name" value="SPERMATHECAL PHYSIOLOGY VARIANT"/>
    <property type="match status" value="1"/>
</dbReference>
<dbReference type="InterPro" id="IPR057028">
    <property type="entry name" value="RHG29_45_N"/>
</dbReference>
<organism evidence="13 14">
    <name type="scientific">Sinocyclocheilus rhinocerous</name>
    <dbReference type="NCBI Taxonomy" id="307959"/>
    <lineage>
        <taxon>Eukaryota</taxon>
        <taxon>Metazoa</taxon>
        <taxon>Chordata</taxon>
        <taxon>Craniata</taxon>
        <taxon>Vertebrata</taxon>
        <taxon>Euteleostomi</taxon>
        <taxon>Actinopterygii</taxon>
        <taxon>Neopterygii</taxon>
        <taxon>Teleostei</taxon>
        <taxon>Ostariophysi</taxon>
        <taxon>Cypriniformes</taxon>
        <taxon>Cyprinidae</taxon>
        <taxon>Cyprininae</taxon>
        <taxon>Sinocyclocheilus</taxon>
    </lineage>
</organism>
<keyword evidence="5 8" id="KW-0175">Coiled coil</keyword>
<feature type="compositionally biased region" description="Acidic residues" evidence="9">
    <location>
        <begin position="1222"/>
        <end position="1234"/>
    </location>
</feature>
<proteinExistence type="predicted"/>
<feature type="compositionally biased region" description="Basic and acidic residues" evidence="9">
    <location>
        <begin position="1273"/>
        <end position="1285"/>
    </location>
</feature>
<keyword evidence="4" id="KW-0862">Zinc</keyword>
<dbReference type="GO" id="GO:0007165">
    <property type="term" value="P:signal transduction"/>
    <property type="evidence" value="ECO:0007669"/>
    <property type="project" value="InterPro"/>
</dbReference>
<dbReference type="InterPro" id="IPR054713">
    <property type="entry name" value="GMIP/FCHO2-like_FCH"/>
</dbReference>
<dbReference type="Pfam" id="PF24235">
    <property type="entry name" value="RHG29_45_N"/>
    <property type="match status" value="1"/>
</dbReference>
<dbReference type="CDD" id="cd20816">
    <property type="entry name" value="C1_GMIP-like"/>
    <property type="match status" value="1"/>
</dbReference>
<evidence type="ECO:0000313" key="14">
    <source>
        <dbReference type="Proteomes" id="UP000472270"/>
    </source>
</evidence>
<evidence type="ECO:0000259" key="12">
    <source>
        <dbReference type="PROSITE" id="PS51741"/>
    </source>
</evidence>
<feature type="compositionally biased region" description="Basic and acidic residues" evidence="9">
    <location>
        <begin position="1201"/>
        <end position="1214"/>
    </location>
</feature>
<dbReference type="Gene3D" id="1.10.555.10">
    <property type="entry name" value="Rho GTPase activation protein"/>
    <property type="match status" value="1"/>
</dbReference>
<dbReference type="FunFam" id="1.10.555.10:FF:000016">
    <property type="entry name" value="Rho GTPase activating protein 29"/>
    <property type="match status" value="1"/>
</dbReference>
<dbReference type="Pfam" id="PF00130">
    <property type="entry name" value="C1_1"/>
    <property type="match status" value="1"/>
</dbReference>
<reference evidence="13" key="1">
    <citation type="submission" date="2025-08" db="UniProtKB">
        <authorList>
            <consortium name="Ensembl"/>
        </authorList>
    </citation>
    <scope>IDENTIFICATION</scope>
</reference>
<evidence type="ECO:0000313" key="13">
    <source>
        <dbReference type="Ensembl" id="ENSSRHP00000034977.1"/>
    </source>
</evidence>
<feature type="domain" description="Rho-GAP" evidence="11">
    <location>
        <begin position="738"/>
        <end position="953"/>
    </location>
</feature>
<keyword evidence="3" id="KW-0863">Zinc-finger</keyword>
<feature type="domain" description="Phorbol-ester/DAG-type" evidence="10">
    <location>
        <begin position="679"/>
        <end position="724"/>
    </location>
</feature>
<feature type="domain" description="F-BAR" evidence="12">
    <location>
        <begin position="226"/>
        <end position="490"/>
    </location>
</feature>
<dbReference type="InterPro" id="IPR051025">
    <property type="entry name" value="RhoGAP"/>
</dbReference>
<dbReference type="Proteomes" id="UP000472270">
    <property type="component" value="Unassembled WGS sequence"/>
</dbReference>
<dbReference type="InterPro" id="IPR008936">
    <property type="entry name" value="Rho_GTPase_activation_prot"/>
</dbReference>
<feature type="region of interest" description="Disordered" evidence="9">
    <location>
        <begin position="960"/>
        <end position="992"/>
    </location>
</feature>
<dbReference type="InterPro" id="IPR027267">
    <property type="entry name" value="AH/BAR_dom_sf"/>
</dbReference>
<dbReference type="SMART" id="SM00324">
    <property type="entry name" value="RhoGAP"/>
    <property type="match status" value="1"/>
</dbReference>
<dbReference type="InterPro" id="IPR002219">
    <property type="entry name" value="PKC_DAG/PE"/>
</dbReference>
<reference evidence="13" key="2">
    <citation type="submission" date="2025-09" db="UniProtKB">
        <authorList>
            <consortium name="Ensembl"/>
        </authorList>
    </citation>
    <scope>IDENTIFICATION</scope>
</reference>
<evidence type="ECO:0000259" key="11">
    <source>
        <dbReference type="PROSITE" id="PS50238"/>
    </source>
</evidence>
<dbReference type="SMART" id="SM00109">
    <property type="entry name" value="C1"/>
    <property type="match status" value="1"/>
</dbReference>
<dbReference type="GO" id="GO:0008270">
    <property type="term" value="F:zinc ion binding"/>
    <property type="evidence" value="ECO:0007669"/>
    <property type="project" value="UniProtKB-KW"/>
</dbReference>
<dbReference type="Pfam" id="PF00620">
    <property type="entry name" value="RhoGAP"/>
    <property type="match status" value="1"/>
</dbReference>
<evidence type="ECO:0000256" key="2">
    <source>
        <dbReference type="ARBA" id="ARBA00022723"/>
    </source>
</evidence>
<feature type="region of interest" description="Disordered" evidence="9">
    <location>
        <begin position="1174"/>
        <end position="1285"/>
    </location>
</feature>
<dbReference type="SUPFAM" id="SSF103657">
    <property type="entry name" value="BAR/IMD domain-like"/>
    <property type="match status" value="1"/>
</dbReference>
<protein>
    <recommendedName>
        <fullName evidence="6">Rho GTPase-activating protein 29</fullName>
    </recommendedName>
    <alternativeName>
        <fullName evidence="7">Rho-type GTPase-activating protein 29</fullName>
    </alternativeName>
</protein>
<dbReference type="Ensembl" id="ENSSRHT00000035999.1">
    <property type="protein sequence ID" value="ENSSRHP00000034977.1"/>
    <property type="gene ID" value="ENSSRHG00000017709.1"/>
</dbReference>
<dbReference type="PROSITE" id="PS51741">
    <property type="entry name" value="F_BAR"/>
    <property type="match status" value="1"/>
</dbReference>
<dbReference type="InterPro" id="IPR000198">
    <property type="entry name" value="RhoGAP_dom"/>
</dbReference>
<accession>A0A673I868</accession>
<dbReference type="Gene3D" id="1.20.1270.60">
    <property type="entry name" value="Arfaptin homology (AH) domain/BAR domain"/>
    <property type="match status" value="1"/>
</dbReference>
<evidence type="ECO:0000256" key="4">
    <source>
        <dbReference type="ARBA" id="ARBA00022833"/>
    </source>
</evidence>
<evidence type="ECO:0000256" key="1">
    <source>
        <dbReference type="ARBA" id="ARBA00022468"/>
    </source>
</evidence>
<feature type="compositionally biased region" description="Basic and acidic residues" evidence="9">
    <location>
        <begin position="980"/>
        <end position="992"/>
    </location>
</feature>
<dbReference type="PROSITE" id="PS50238">
    <property type="entry name" value="RHOGAP"/>
    <property type="match status" value="1"/>
</dbReference>
<evidence type="ECO:0000256" key="5">
    <source>
        <dbReference type="ARBA" id="ARBA00023054"/>
    </source>
</evidence>
<dbReference type="PROSITE" id="PS50081">
    <property type="entry name" value="ZF_DAG_PE_2"/>
    <property type="match status" value="1"/>
</dbReference>
<evidence type="ECO:0000256" key="7">
    <source>
        <dbReference type="ARBA" id="ARBA00042921"/>
    </source>
</evidence>
<name>A0A673I868_9TELE</name>
<keyword evidence="14" id="KW-1185">Reference proteome</keyword>
<dbReference type="SUPFAM" id="SSF57889">
    <property type="entry name" value="Cysteine-rich domain"/>
    <property type="match status" value="1"/>
</dbReference>
<evidence type="ECO:0000256" key="8">
    <source>
        <dbReference type="PROSITE-ProRule" id="PRU01077"/>
    </source>
</evidence>
<dbReference type="GO" id="GO:0005096">
    <property type="term" value="F:GTPase activator activity"/>
    <property type="evidence" value="ECO:0007669"/>
    <property type="project" value="UniProtKB-KW"/>
</dbReference>
<keyword evidence="1" id="KW-0343">GTPase activation</keyword>
<feature type="compositionally biased region" description="Low complexity" evidence="9">
    <location>
        <begin position="598"/>
        <end position="614"/>
    </location>
</feature>
<evidence type="ECO:0000256" key="6">
    <source>
        <dbReference type="ARBA" id="ARBA00040783"/>
    </source>
</evidence>
<dbReference type="InterPro" id="IPR031160">
    <property type="entry name" value="F_BAR_dom"/>
</dbReference>
<dbReference type="GO" id="GO:0005829">
    <property type="term" value="C:cytosol"/>
    <property type="evidence" value="ECO:0007669"/>
    <property type="project" value="UniProtKB-ARBA"/>
</dbReference>
<dbReference type="PROSITE" id="PS00479">
    <property type="entry name" value="ZF_DAG_PE_1"/>
    <property type="match status" value="1"/>
</dbReference>
<dbReference type="PANTHER" id="PTHR15228:SF7">
    <property type="entry name" value="RHO GTPASE-ACTIVATING PROTEIN 29"/>
    <property type="match status" value="1"/>
</dbReference>
<feature type="region of interest" description="Disordered" evidence="9">
    <location>
        <begin position="588"/>
        <end position="671"/>
    </location>
</feature>
<dbReference type="InterPro" id="IPR046349">
    <property type="entry name" value="C1-like_sf"/>
</dbReference>
<evidence type="ECO:0000256" key="9">
    <source>
        <dbReference type="SAM" id="MobiDB-lite"/>
    </source>
</evidence>